<dbReference type="GO" id="GO:0043215">
    <property type="term" value="P:daunorubicin transport"/>
    <property type="evidence" value="ECO:0007669"/>
    <property type="project" value="InterPro"/>
</dbReference>
<protein>
    <submittedName>
        <fullName evidence="6">ABC transporter</fullName>
    </submittedName>
</protein>
<dbReference type="EMBL" id="QMIG01000010">
    <property type="protein sequence ID" value="RAW14084.1"/>
    <property type="molecule type" value="Genomic_DNA"/>
</dbReference>
<evidence type="ECO:0000313" key="7">
    <source>
        <dbReference type="Proteomes" id="UP000250462"/>
    </source>
</evidence>
<dbReference type="PANTHER" id="PTHR43582:SF5">
    <property type="entry name" value="ABC TRANSPORTER"/>
    <property type="match status" value="1"/>
</dbReference>
<dbReference type="Pfam" id="PF00005">
    <property type="entry name" value="ABC_tran"/>
    <property type="match status" value="1"/>
</dbReference>
<evidence type="ECO:0000313" key="6">
    <source>
        <dbReference type="EMBL" id="RAW14084.1"/>
    </source>
</evidence>
<feature type="domain" description="ABC transporter" evidence="5">
    <location>
        <begin position="21"/>
        <end position="256"/>
    </location>
</feature>
<keyword evidence="2" id="KW-0547">Nucleotide-binding</keyword>
<keyword evidence="1" id="KW-0813">Transport</keyword>
<comment type="caution">
    <text evidence="6">The sequence shown here is derived from an EMBL/GenBank/DDBJ whole genome shotgun (WGS) entry which is preliminary data.</text>
</comment>
<keyword evidence="3" id="KW-0067">ATP-binding</keyword>
<dbReference type="RefSeq" id="WP_112258506.1">
    <property type="nucleotide sequence ID" value="NZ_QMIG01000010.1"/>
</dbReference>
<evidence type="ECO:0000256" key="4">
    <source>
        <dbReference type="ARBA" id="ARBA00049985"/>
    </source>
</evidence>
<dbReference type="SUPFAM" id="SSF52540">
    <property type="entry name" value="P-loop containing nucleoside triphosphate hydrolases"/>
    <property type="match status" value="1"/>
</dbReference>
<dbReference type="Gene3D" id="3.40.50.300">
    <property type="entry name" value="P-loop containing nucleotide triphosphate hydrolases"/>
    <property type="match status" value="1"/>
</dbReference>
<comment type="similarity">
    <text evidence="4">Belongs to the ABC transporter superfamily. Drug exporter-1 (DrugE1) (TC 3.A.1.105) family.</text>
</comment>
<dbReference type="GO" id="GO:0016887">
    <property type="term" value="F:ATP hydrolysis activity"/>
    <property type="evidence" value="ECO:0007669"/>
    <property type="project" value="InterPro"/>
</dbReference>
<name>A0A329QNY7_9ACTN</name>
<organism evidence="6 7">
    <name type="scientific">Phytoactinopolyspora halophila</name>
    <dbReference type="NCBI Taxonomy" id="1981511"/>
    <lineage>
        <taxon>Bacteria</taxon>
        <taxon>Bacillati</taxon>
        <taxon>Actinomycetota</taxon>
        <taxon>Actinomycetes</taxon>
        <taxon>Jiangellales</taxon>
        <taxon>Jiangellaceae</taxon>
        <taxon>Phytoactinopolyspora</taxon>
    </lineage>
</organism>
<dbReference type="Proteomes" id="UP000250462">
    <property type="component" value="Unassembled WGS sequence"/>
</dbReference>
<dbReference type="SMART" id="SM00382">
    <property type="entry name" value="AAA"/>
    <property type="match status" value="1"/>
</dbReference>
<dbReference type="InterPro" id="IPR027417">
    <property type="entry name" value="P-loop_NTPase"/>
</dbReference>
<dbReference type="InterPro" id="IPR003439">
    <property type="entry name" value="ABC_transporter-like_ATP-bd"/>
</dbReference>
<sequence>MSTHQHVRVAPESTAPPDIAVEAIDLTKTYGTGDKAVHALAGISLSVPAGTVFGMLGPNGAGKSTTTKILTTLARADEGHARVAGFDVERDAAAVRHAIGYVPQKPCFDPTATGWENLSLQGRIYGMPKKEIARRGTELLERFGLAEAANRLTKKWSGGMQRKLDVALALIHHPQVLFLDEPTTGLDPEARADMWAEIAGLSKTSGLTVVLTTHYLEEADNLADNLVIIDHGRVVATGTPDELKGQLEGETIQIQLADPEARDVAVAAVTAIDGVHDVSVDDATLRANVTDGASNMARTLVALDSSGVEIASVTLARPSLDDVYLRHAGRSFRAADEAGTKEAA</sequence>
<evidence type="ECO:0000256" key="3">
    <source>
        <dbReference type="ARBA" id="ARBA00022840"/>
    </source>
</evidence>
<evidence type="ECO:0000259" key="5">
    <source>
        <dbReference type="PROSITE" id="PS50893"/>
    </source>
</evidence>
<dbReference type="InterPro" id="IPR025302">
    <property type="entry name" value="DrrA1/2-like_C"/>
</dbReference>
<dbReference type="AlphaFoldDB" id="A0A329QNY7"/>
<dbReference type="GO" id="GO:0005524">
    <property type="term" value="F:ATP binding"/>
    <property type="evidence" value="ECO:0007669"/>
    <property type="project" value="UniProtKB-KW"/>
</dbReference>
<dbReference type="InterPro" id="IPR003593">
    <property type="entry name" value="AAA+_ATPase"/>
</dbReference>
<dbReference type="OrthoDB" id="9804819at2"/>
<reference evidence="6 7" key="1">
    <citation type="submission" date="2018-06" db="EMBL/GenBank/DDBJ databases">
        <title>Phytoactinopolyspora halophila sp. nov., a novel halophilic actinomycete isolated from a saline soil in China.</title>
        <authorList>
            <person name="Tang S.-K."/>
        </authorList>
    </citation>
    <scope>NUCLEOTIDE SEQUENCE [LARGE SCALE GENOMIC DNA]</scope>
    <source>
        <strain evidence="6 7">YIM 96934</strain>
    </source>
</reference>
<gene>
    <name evidence="6" type="ORF">DPM12_11725</name>
</gene>
<dbReference type="GO" id="GO:1900753">
    <property type="term" value="P:doxorubicin transport"/>
    <property type="evidence" value="ECO:0007669"/>
    <property type="project" value="InterPro"/>
</dbReference>
<proteinExistence type="inferred from homology"/>
<evidence type="ECO:0000256" key="2">
    <source>
        <dbReference type="ARBA" id="ARBA00022741"/>
    </source>
</evidence>
<dbReference type="InterPro" id="IPR005894">
    <property type="entry name" value="DrrA"/>
</dbReference>
<keyword evidence="7" id="KW-1185">Reference proteome</keyword>
<dbReference type="PROSITE" id="PS50893">
    <property type="entry name" value="ABC_TRANSPORTER_2"/>
    <property type="match status" value="1"/>
</dbReference>
<evidence type="ECO:0000256" key="1">
    <source>
        <dbReference type="ARBA" id="ARBA00022448"/>
    </source>
</evidence>
<dbReference type="Pfam" id="PF13732">
    <property type="entry name" value="DrrA1-3_C"/>
    <property type="match status" value="1"/>
</dbReference>
<dbReference type="NCBIfam" id="TIGR01188">
    <property type="entry name" value="drrA"/>
    <property type="match status" value="1"/>
</dbReference>
<accession>A0A329QNY7</accession>
<dbReference type="PANTHER" id="PTHR43582">
    <property type="entry name" value="LINEARMYCIN RESISTANCE ATP-BINDING PROTEIN LNRL"/>
    <property type="match status" value="1"/>
</dbReference>